<feature type="domain" description="DUF397" evidence="1">
    <location>
        <begin position="7"/>
        <end position="55"/>
    </location>
</feature>
<keyword evidence="3" id="KW-1185">Reference proteome</keyword>
<evidence type="ECO:0000259" key="1">
    <source>
        <dbReference type="Pfam" id="PF04149"/>
    </source>
</evidence>
<name>A0ABU3JJU3_9ACTN</name>
<accession>A0ABU3JJU3</accession>
<evidence type="ECO:0000313" key="2">
    <source>
        <dbReference type="EMBL" id="MDT6981925.1"/>
    </source>
</evidence>
<organism evidence="2 3">
    <name type="scientific">Streptomyces lusitanus</name>
    <dbReference type="NCBI Taxonomy" id="68232"/>
    <lineage>
        <taxon>Bacteria</taxon>
        <taxon>Bacillati</taxon>
        <taxon>Actinomycetota</taxon>
        <taxon>Actinomycetes</taxon>
        <taxon>Kitasatosporales</taxon>
        <taxon>Streptomycetaceae</taxon>
        <taxon>Streptomyces</taxon>
    </lineage>
</organism>
<dbReference type="EMBL" id="JASKMA010000001">
    <property type="protein sequence ID" value="MDT6981925.1"/>
    <property type="molecule type" value="Genomic_DNA"/>
</dbReference>
<proteinExistence type="predicted"/>
<dbReference type="InterPro" id="IPR007278">
    <property type="entry name" value="DUF397"/>
</dbReference>
<dbReference type="RefSeq" id="WP_394315848.1">
    <property type="nucleotide sequence ID" value="NZ_JASKMA010000001.1"/>
</dbReference>
<evidence type="ECO:0000313" key="3">
    <source>
        <dbReference type="Proteomes" id="UP001249760"/>
    </source>
</evidence>
<dbReference type="Proteomes" id="UP001249760">
    <property type="component" value="Unassembled WGS sequence"/>
</dbReference>
<sequence length="62" mass="6785">MLRVNDSWVKSSYSESGACVEVKLAAELLVRDSKVPAIGALSFPADAWQKFLTILREDTPSS</sequence>
<protein>
    <submittedName>
        <fullName evidence="2">DUF397 domain-containing protein</fullName>
    </submittedName>
</protein>
<reference evidence="2 3" key="1">
    <citation type="submission" date="2023-05" db="EMBL/GenBank/DDBJ databases">
        <title>Streptomyces fuscus sp. nov., a brown-black pigment producing actinomyces isolated from dry sand of Sea duck farm.</title>
        <authorList>
            <person name="Xie J."/>
            <person name="Shen N."/>
        </authorList>
    </citation>
    <scope>NUCLEOTIDE SEQUENCE [LARGE SCALE GENOMIC DNA]</scope>
    <source>
        <strain evidence="2 3">CGMCC 4.1745</strain>
    </source>
</reference>
<gene>
    <name evidence="2" type="ORF">QNO04_00525</name>
</gene>
<comment type="caution">
    <text evidence="2">The sequence shown here is derived from an EMBL/GenBank/DDBJ whole genome shotgun (WGS) entry which is preliminary data.</text>
</comment>
<dbReference type="Pfam" id="PF04149">
    <property type="entry name" value="DUF397"/>
    <property type="match status" value="1"/>
</dbReference>